<dbReference type="OrthoDB" id="9768433at2"/>
<dbReference type="Proteomes" id="UP000007161">
    <property type="component" value="Chromosome"/>
</dbReference>
<dbReference type="PANTHER" id="PTHR43041:SF1">
    <property type="entry name" value="METALLO-BETA-LACTAMASE DOMAIN-CONTAINING PROTEIN"/>
    <property type="match status" value="1"/>
</dbReference>
<dbReference type="AlphaFoldDB" id="H2J610"/>
<proteinExistence type="predicted"/>
<feature type="domain" description="Metallo-beta-lactamase" evidence="1">
    <location>
        <begin position="31"/>
        <end position="223"/>
    </location>
</feature>
<dbReference type="STRING" id="443254.Marpi_0632"/>
<organism evidence="2 3">
    <name type="scientific">Marinitoga piezophila (strain DSM 14283 / JCM 11233 / KA3)</name>
    <dbReference type="NCBI Taxonomy" id="443254"/>
    <lineage>
        <taxon>Bacteria</taxon>
        <taxon>Thermotogati</taxon>
        <taxon>Thermotogota</taxon>
        <taxon>Thermotogae</taxon>
        <taxon>Petrotogales</taxon>
        <taxon>Petrotogaceae</taxon>
        <taxon>Marinitoga</taxon>
    </lineage>
</organism>
<accession>H2J610</accession>
<dbReference type="Pfam" id="PF19583">
    <property type="entry name" value="ODP"/>
    <property type="match status" value="1"/>
</dbReference>
<dbReference type="eggNOG" id="COG0426">
    <property type="taxonomic scope" value="Bacteria"/>
</dbReference>
<name>H2J610_MARPK</name>
<dbReference type="InterPro" id="IPR036866">
    <property type="entry name" value="RibonucZ/Hydroxyglut_hydro"/>
</dbReference>
<dbReference type="PANTHER" id="PTHR43041">
    <property type="entry name" value="HYDROLASE, METALLO-BETA-LACTAMASE SUPERFAMILY"/>
    <property type="match status" value="1"/>
</dbReference>
<dbReference type="RefSeq" id="WP_014296143.1">
    <property type="nucleotide sequence ID" value="NC_016751.1"/>
</dbReference>
<dbReference type="Gene3D" id="3.60.15.10">
    <property type="entry name" value="Ribonuclease Z/Hydroxyacylglutathione hydrolase-like"/>
    <property type="match status" value="1"/>
</dbReference>
<evidence type="ECO:0000259" key="1">
    <source>
        <dbReference type="SMART" id="SM00849"/>
    </source>
</evidence>
<reference evidence="2 3" key="1">
    <citation type="journal article" date="2012" name="J. Bacteriol.">
        <title>Complete Genome Sequence of the Thermophilic, Piezophilic, Heterotrophic Bacterium Marinitoga piezophila KA3.</title>
        <authorList>
            <person name="Lucas S."/>
            <person name="Han J."/>
            <person name="Lapidus A."/>
            <person name="Cheng J.F."/>
            <person name="Goodwin L.A."/>
            <person name="Pitluck S."/>
            <person name="Peters L."/>
            <person name="Mikhailova N."/>
            <person name="Teshima H."/>
            <person name="Detter J.C."/>
            <person name="Han C."/>
            <person name="Tapia R."/>
            <person name="Land M."/>
            <person name="Hauser L."/>
            <person name="Kyrpides N.C."/>
            <person name="Ivanova N."/>
            <person name="Pagani I."/>
            <person name="Vannier P."/>
            <person name="Oger P."/>
            <person name="Bartlett D.H."/>
            <person name="Noll K.M."/>
            <person name="Woyke T."/>
            <person name="Jebbar M."/>
        </authorList>
    </citation>
    <scope>NUCLEOTIDE SEQUENCE [LARGE SCALE GENOMIC DNA]</scope>
    <source>
        <strain evidence="3">DSM 14283 / JCM 11233 / KA3</strain>
    </source>
</reference>
<dbReference type="InterPro" id="IPR001279">
    <property type="entry name" value="Metallo-B-lactamas"/>
</dbReference>
<protein>
    <submittedName>
        <fullName evidence="2">Putative flavoprotein</fullName>
    </submittedName>
</protein>
<dbReference type="HOGENOM" id="CLU_066633_0_0_0"/>
<evidence type="ECO:0000313" key="2">
    <source>
        <dbReference type="EMBL" id="AEX85071.1"/>
    </source>
</evidence>
<evidence type="ECO:0000313" key="3">
    <source>
        <dbReference type="Proteomes" id="UP000007161"/>
    </source>
</evidence>
<dbReference type="SMART" id="SM00849">
    <property type="entry name" value="Lactamase_B"/>
    <property type="match status" value="1"/>
</dbReference>
<dbReference type="KEGG" id="mpz:Marpi_0632"/>
<dbReference type="EMBL" id="CP003257">
    <property type="protein sequence ID" value="AEX85071.1"/>
    <property type="molecule type" value="Genomic_DNA"/>
</dbReference>
<reference evidence="3" key="2">
    <citation type="submission" date="2012-01" db="EMBL/GenBank/DDBJ databases">
        <title>Complete sequence of chromosome of Marinitoga piezophila KA3.</title>
        <authorList>
            <person name="Lucas S."/>
            <person name="Han J."/>
            <person name="Lapidus A."/>
            <person name="Cheng J.-F."/>
            <person name="Goodwin L."/>
            <person name="Pitluck S."/>
            <person name="Peters L."/>
            <person name="Mikhailova N."/>
            <person name="Teshima H."/>
            <person name="Detter J.C."/>
            <person name="Han C."/>
            <person name="Tapia R."/>
            <person name="Land M."/>
            <person name="Hauser L."/>
            <person name="Kyrpides N."/>
            <person name="Ivanova N."/>
            <person name="Pagani I."/>
            <person name="Jebbar M."/>
            <person name="Vannier P."/>
            <person name="Oger P."/>
            <person name="Cario A."/>
            <person name="Bartlett D."/>
            <person name="Noll K.M."/>
            <person name="Woyke T."/>
        </authorList>
    </citation>
    <scope>NUCLEOTIDE SEQUENCE [LARGE SCALE GENOMIC DNA]</scope>
    <source>
        <strain evidence="3">DSM 14283 / JCM 11233 / KA3</strain>
    </source>
</reference>
<sequence>MDNSKAIVLFENDDHKYIYLGVEKNNLEGIFTNQFLIIHKGKGVLLDPGGVHVFPRVLANVSEYIDTDDIIGVFYSHQDPDVSSGIALWSSTLNNARFYVSALWERFLPHFGVFDSSSLVPLEDKGGKIEFPDGAYLDIIPAHFLHSLGNFIVYDPIAKILFSGDIGVGVVQPSESKYFVENFDDYSKHMVGFHQRYMASNIAAKKWVSIVSKLDVEMMTPQHGLLFKKREYEQFLDWFKNLKCGVDLIDDIYGM</sequence>
<dbReference type="SUPFAM" id="SSF56281">
    <property type="entry name" value="Metallo-hydrolase/oxidoreductase"/>
    <property type="match status" value="1"/>
</dbReference>
<dbReference type="InterPro" id="IPR045761">
    <property type="entry name" value="ODP_dom"/>
</dbReference>
<gene>
    <name evidence="2" type="ordered locus">Marpi_0632</name>
</gene>
<keyword evidence="3" id="KW-1185">Reference proteome</keyword>